<evidence type="ECO:0000256" key="2">
    <source>
        <dbReference type="ARBA" id="ARBA00022679"/>
    </source>
</evidence>
<dbReference type="SUPFAM" id="SSF53335">
    <property type="entry name" value="S-adenosyl-L-methionine-dependent methyltransferases"/>
    <property type="match status" value="1"/>
</dbReference>
<dbReference type="GO" id="GO:0032259">
    <property type="term" value="P:methylation"/>
    <property type="evidence" value="ECO:0007669"/>
    <property type="project" value="UniProtKB-KW"/>
</dbReference>
<dbReference type="GO" id="GO:1904262">
    <property type="term" value="P:negative regulation of TORC1 signaling"/>
    <property type="evidence" value="ECO:0007669"/>
    <property type="project" value="TreeGrafter"/>
</dbReference>
<feature type="binding site" evidence="4">
    <location>
        <position position="170"/>
    </location>
    <ligand>
        <name>S-adenosyl-L-methionine</name>
        <dbReference type="ChEBI" id="CHEBI:59789"/>
    </ligand>
</feature>
<dbReference type="OrthoDB" id="5954793at2759"/>
<dbReference type="HAMAP" id="MF_03044">
    <property type="entry name" value="BMT2"/>
    <property type="match status" value="1"/>
</dbReference>
<dbReference type="PANTHER" id="PTHR21008">
    <property type="entry name" value="S-ADENOSYLMETHIONINE SENSOR UPSTREAM OF MTORC1-RELATED"/>
    <property type="match status" value="1"/>
</dbReference>
<evidence type="ECO:0000313" key="6">
    <source>
        <dbReference type="EMBL" id="SVE80447.1"/>
    </source>
</evidence>
<dbReference type="EMBL" id="GDIQ01039331">
    <property type="protein sequence ID" value="JAN55406.1"/>
    <property type="molecule type" value="Transcribed_RNA"/>
</dbReference>
<dbReference type="Pfam" id="PF11968">
    <property type="entry name" value="Bmt2"/>
    <property type="match status" value="1"/>
</dbReference>
<sequence>MSNDGKNLADIVKNVHRRLRQELYKTGDLESVWINHCRNVPCLKVQLRFYVKNKICVNFQVLRAKSYLFWLIFKKIILLKKYASSMHKLATEHWEQLRVSNPATSRINWTWSFLQYYFFSGGLQQHRQKSNSDTEWPKLILNESKVAVLDVGSCYNPFGEYEELDVLSIDLCPALESVYQCDFLNIPLGKTTVIDGQSVLSLATNQFHCIVFSFLLEYFPSPSQRWTCCEKAHLLLLREGILIIITPDSKAAHSNSKVMRSWREALSAIGFKRIKYEKLQHAHCMAFRKNSVESVLKAEDRELLASKMYIPQDFYNPSDSENEEKDEIKFTEAELAEGFTNLPLFDE</sequence>
<dbReference type="EMBL" id="LR012028">
    <property type="protein sequence ID" value="SVE81647.1"/>
    <property type="molecule type" value="mRNA"/>
</dbReference>
<comment type="function">
    <text evidence="4">S-adenosyl-L-methionine-binding protein that acts as an inhibitor of mTORC1 signaling. Acts as a sensor of S-adenosyl-L-methionine to signal methionine sufficiency to mTORC1. Probably also acts as a S-adenosyl-L-methionine-dependent methyltransferase.</text>
</comment>
<dbReference type="InterPro" id="IPR029063">
    <property type="entry name" value="SAM-dependent_MTases_sf"/>
</dbReference>
<accession>A0A0P6GYA3</accession>
<feature type="binding site" evidence="4">
    <location>
        <position position="152"/>
    </location>
    <ligand>
        <name>S-adenosyl-L-methionine</name>
        <dbReference type="ChEBI" id="CHEBI:59789"/>
    </ligand>
</feature>
<organism evidence="5">
    <name type="scientific">Daphnia magna</name>
    <dbReference type="NCBI Taxonomy" id="35525"/>
    <lineage>
        <taxon>Eukaryota</taxon>
        <taxon>Metazoa</taxon>
        <taxon>Ecdysozoa</taxon>
        <taxon>Arthropoda</taxon>
        <taxon>Crustacea</taxon>
        <taxon>Branchiopoda</taxon>
        <taxon>Diplostraca</taxon>
        <taxon>Cladocera</taxon>
        <taxon>Anomopoda</taxon>
        <taxon>Daphniidae</taxon>
        <taxon>Daphnia</taxon>
    </lineage>
</organism>
<dbReference type="AlphaFoldDB" id="A0A0P6GYA3"/>
<dbReference type="PANTHER" id="PTHR21008:SF0">
    <property type="entry name" value="S-ADENOSYLMETHIONINE SENSOR UPSTREAM OF MTORC1"/>
    <property type="match status" value="1"/>
</dbReference>
<dbReference type="GO" id="GO:0008168">
    <property type="term" value="F:methyltransferase activity"/>
    <property type="evidence" value="ECO:0007669"/>
    <property type="project" value="UniProtKB-UniRule"/>
</dbReference>
<keyword evidence="1 4" id="KW-0489">Methyltransferase</keyword>
<keyword evidence="2 4" id="KW-0808">Transferase</keyword>
<dbReference type="InterPro" id="IPR021867">
    <property type="entry name" value="Bmt2/SAMTOR"/>
</dbReference>
<evidence type="ECO:0000313" key="5">
    <source>
        <dbReference type="EMBL" id="JAN55406.1"/>
    </source>
</evidence>
<evidence type="ECO:0000256" key="4">
    <source>
        <dbReference type="HAMAP-Rule" id="MF_03044"/>
    </source>
</evidence>
<dbReference type="Gene3D" id="3.40.50.150">
    <property type="entry name" value="Vaccinia Virus protein VP39"/>
    <property type="match status" value="1"/>
</dbReference>
<dbReference type="EMBL" id="LR010828">
    <property type="protein sequence ID" value="SVE80447.1"/>
    <property type="molecule type" value="mRNA"/>
</dbReference>
<evidence type="ECO:0000256" key="3">
    <source>
        <dbReference type="ARBA" id="ARBA00022691"/>
    </source>
</evidence>
<reference evidence="5" key="1">
    <citation type="submission" date="2015-10" db="EMBL/GenBank/DDBJ databases">
        <title>EvidentialGene: Evidence-directed Construction of Complete mRNA Transcriptomes without Genomes.</title>
        <authorList>
            <person name="Gilbert D.G."/>
        </authorList>
    </citation>
    <scope>NUCLEOTIDE SEQUENCE</scope>
</reference>
<dbReference type="EC" id="2.1.1.-" evidence="4"/>
<name>A0A0P6GYA3_9CRUS</name>
<gene>
    <name evidence="6" type="primary">EOG090X0FUY</name>
</gene>
<keyword evidence="3 4" id="KW-0949">S-adenosyl-L-methionine</keyword>
<evidence type="ECO:0000313" key="7">
    <source>
        <dbReference type="EMBL" id="SVE81647.1"/>
    </source>
</evidence>
<protein>
    <recommendedName>
        <fullName evidence="4">S-adenosylmethionine sensor upstream of mTORC1</fullName>
    </recommendedName>
    <alternativeName>
        <fullName evidence="4">Probable methyltransferase BMT2 homolog</fullName>
        <ecNumber evidence="4">2.1.1.-</ecNumber>
    </alternativeName>
</protein>
<proteinExistence type="evidence at transcript level"/>
<comment type="similarity">
    <text evidence="4">Belongs to the BMT2 family.</text>
</comment>
<evidence type="ECO:0000256" key="1">
    <source>
        <dbReference type="ARBA" id="ARBA00022603"/>
    </source>
</evidence>
<reference evidence="6" key="2">
    <citation type="submission" date="2018-08" db="EMBL/GenBank/DDBJ databases">
        <authorList>
            <person name="Cornetti L."/>
        </authorList>
    </citation>
    <scope>NUCLEOTIDE SEQUENCE</scope>
    <source>
        <strain evidence="6">CH-H-1</strain>
        <strain evidence="7">GB-EK1-32</strain>
    </source>
</reference>